<dbReference type="GeneID" id="98001644"/>
<organism evidence="1 2">
    <name type="scientific">Collinsella stercoris DSM 13279</name>
    <dbReference type="NCBI Taxonomy" id="445975"/>
    <lineage>
        <taxon>Bacteria</taxon>
        <taxon>Bacillati</taxon>
        <taxon>Actinomycetota</taxon>
        <taxon>Coriobacteriia</taxon>
        <taxon>Coriobacteriales</taxon>
        <taxon>Coriobacteriaceae</taxon>
        <taxon>Collinsella</taxon>
    </lineage>
</organism>
<dbReference type="EMBL" id="ABXJ01000146">
    <property type="protein sequence ID" value="EEA89398.1"/>
    <property type="molecule type" value="Genomic_DNA"/>
</dbReference>
<proteinExistence type="predicted"/>
<comment type="caution">
    <text evidence="1">The sequence shown here is derived from an EMBL/GenBank/DDBJ whole genome shotgun (WGS) entry which is preliminary data.</text>
</comment>
<dbReference type="HOGENOM" id="CLU_075559_0_0_11"/>
<dbReference type="RefSeq" id="WP_006722053.1">
    <property type="nucleotide sequence ID" value="NZ_CP085935.1"/>
</dbReference>
<reference evidence="1 2" key="1">
    <citation type="submission" date="2008-10" db="EMBL/GenBank/DDBJ databases">
        <title>Draft genome sequence of Collinsella stercoris (DSM 13279).</title>
        <authorList>
            <person name="Sudarsanam P."/>
            <person name="Ley R."/>
            <person name="Guruge J."/>
            <person name="Turnbaugh P.J."/>
            <person name="Mahowald M."/>
            <person name="Liep D."/>
            <person name="Gordon J."/>
        </authorList>
    </citation>
    <scope>NUCLEOTIDE SEQUENCE [LARGE SCALE GENOMIC DNA]</scope>
    <source>
        <strain evidence="1 2">DSM 13279</strain>
    </source>
</reference>
<dbReference type="OrthoDB" id="9813772at2"/>
<name>B6GE94_9ACTN</name>
<reference evidence="1 2" key="2">
    <citation type="submission" date="2008-10" db="EMBL/GenBank/DDBJ databases">
        <authorList>
            <person name="Fulton L."/>
            <person name="Clifton S."/>
            <person name="Fulton B."/>
            <person name="Xu J."/>
            <person name="Minx P."/>
            <person name="Pepin K.H."/>
            <person name="Johnson M."/>
            <person name="Thiruvilangam P."/>
            <person name="Bhonagiri V."/>
            <person name="Nash W.E."/>
            <person name="Mardis E.R."/>
            <person name="Wilson R.K."/>
        </authorList>
    </citation>
    <scope>NUCLEOTIDE SEQUENCE [LARGE SCALE GENOMIC DNA]</scope>
    <source>
        <strain evidence="1 2">DSM 13279</strain>
    </source>
</reference>
<dbReference type="STRING" id="445975.COLSTE_02431"/>
<dbReference type="Pfam" id="PF13151">
    <property type="entry name" value="DUF3990"/>
    <property type="match status" value="1"/>
</dbReference>
<keyword evidence="2" id="KW-1185">Reference proteome</keyword>
<dbReference type="AlphaFoldDB" id="B6GE94"/>
<evidence type="ECO:0000313" key="1">
    <source>
        <dbReference type="EMBL" id="EEA89398.1"/>
    </source>
</evidence>
<dbReference type="InterPro" id="IPR025051">
    <property type="entry name" value="DUF3990"/>
</dbReference>
<evidence type="ECO:0008006" key="3">
    <source>
        <dbReference type="Google" id="ProtNLM"/>
    </source>
</evidence>
<protein>
    <recommendedName>
        <fullName evidence="3">DUF3990 domain-containing protein</fullName>
    </recommendedName>
</protein>
<evidence type="ECO:0000313" key="2">
    <source>
        <dbReference type="Proteomes" id="UP000003560"/>
    </source>
</evidence>
<gene>
    <name evidence="1" type="ORF">COLSTE_02431</name>
</gene>
<sequence length="223" mass="25504">MELWHGSPEIVRKPVRALCRPYNDYGPGFYCTPYQDLACEWACPQRGRGGIANQYELDLEGLNVLDLESGEHSVLHWLAVLVSNRPVQVSSPIARDGLEYLRAGFGIDLGPYDVVKGYRADDSYFSFVRAFLNNTLSVGQVAAAMRLGGLGSQVMVRGDRAFDRLRFRGYTVVSSRDYYPLRMRRDASARRAFREECSTVDYDGLYIRDLMRERVREDDPRIR</sequence>
<accession>B6GE94</accession>
<dbReference type="eggNOG" id="ENOG502ZA7Z">
    <property type="taxonomic scope" value="Bacteria"/>
</dbReference>
<dbReference type="Proteomes" id="UP000003560">
    <property type="component" value="Unassembled WGS sequence"/>
</dbReference>